<dbReference type="Gene3D" id="3.40.50.720">
    <property type="entry name" value="NAD(P)-binding Rossmann-like Domain"/>
    <property type="match status" value="1"/>
</dbReference>
<keyword evidence="3" id="KW-0520">NAD</keyword>
<dbReference type="SUPFAM" id="SSF55347">
    <property type="entry name" value="Glyceraldehyde-3-phosphate dehydrogenase-like, C-terminal domain"/>
    <property type="match status" value="1"/>
</dbReference>
<evidence type="ECO:0000256" key="2">
    <source>
        <dbReference type="ARBA" id="ARBA00023002"/>
    </source>
</evidence>
<protein>
    <submittedName>
        <fullName evidence="7">Gfo/Idh/MocA family oxidoreductase</fullName>
    </submittedName>
</protein>
<feature type="domain" description="Gfo/Idh/MocA-like oxidoreductase N-terminal" evidence="5">
    <location>
        <begin position="8"/>
        <end position="127"/>
    </location>
</feature>
<sequence length="356" mass="37615">MAEHRPLRTALIGFGLSGRVFHAPFLEASSGYSMDAIVTSSPERAAQAAAVHPRARIVATAEELFAAPELLDLVVVATPPASHSPLAAAALDRGLHVVVDKPFVPVSTQGEDLIAKARQAGVVLSVYQNRRWDADFLTLKKLIDGGELGRVHTFESRFERWKPEGLRAWKATADTAAGGGILFDLGVHLIDQALTLFGPAATVYGETAHHTSAAGGEPGSTAGSGADEDAFVSLLHESGVRSRLSMNLISALPAPRFHVLGSAAAFTSWGTDGQEAALNAGAVPGTDGYGVEPEERWGTLGTPGDTRKVPSERGAYPEFYRQLAEAINDGAPVPVEPAEALDAIRVIEEIHRQNRA</sequence>
<evidence type="ECO:0000259" key="5">
    <source>
        <dbReference type="Pfam" id="PF01408"/>
    </source>
</evidence>
<evidence type="ECO:0000256" key="4">
    <source>
        <dbReference type="SAM" id="MobiDB-lite"/>
    </source>
</evidence>
<name>A0ABY3W7I2_9MICC</name>
<dbReference type="InterPro" id="IPR055170">
    <property type="entry name" value="GFO_IDH_MocA-like_dom"/>
</dbReference>
<dbReference type="RefSeq" id="WP_241914325.1">
    <property type="nucleotide sequence ID" value="NZ_CP093326.1"/>
</dbReference>
<dbReference type="EMBL" id="CP093326">
    <property type="protein sequence ID" value="UNK46274.1"/>
    <property type="molecule type" value="Genomic_DNA"/>
</dbReference>
<keyword evidence="2" id="KW-0560">Oxidoreductase</keyword>
<proteinExistence type="inferred from homology"/>
<reference evidence="7 8" key="1">
    <citation type="submission" date="2022-03" db="EMBL/GenBank/DDBJ databases">
        <title>Isotopic signatures of nitrous oxide derived from detoxification processes.</title>
        <authorList>
            <person name="Behrendt U."/>
            <person name="Buchen C."/>
            <person name="Well R."/>
            <person name="Ulrich A."/>
            <person name="Rohe L."/>
            <person name="Kolb S."/>
            <person name="Schloter M."/>
            <person name="Horn M.A."/>
            <person name="Augustin J."/>
        </authorList>
    </citation>
    <scope>NUCLEOTIDE SEQUENCE [LARGE SCALE GENOMIC DNA]</scope>
    <source>
        <strain evidence="7 8">S4-C24</strain>
    </source>
</reference>
<gene>
    <name evidence="7" type="ORF">MNQ99_02600</name>
</gene>
<dbReference type="Gene3D" id="3.30.360.10">
    <property type="entry name" value="Dihydrodipicolinate Reductase, domain 2"/>
    <property type="match status" value="1"/>
</dbReference>
<dbReference type="InterPro" id="IPR036291">
    <property type="entry name" value="NAD(P)-bd_dom_sf"/>
</dbReference>
<evidence type="ECO:0000256" key="1">
    <source>
        <dbReference type="ARBA" id="ARBA00010928"/>
    </source>
</evidence>
<dbReference type="Pfam" id="PF01408">
    <property type="entry name" value="GFO_IDH_MocA"/>
    <property type="match status" value="1"/>
</dbReference>
<dbReference type="InterPro" id="IPR051317">
    <property type="entry name" value="Gfo/Idh/MocA_oxidoreduct"/>
</dbReference>
<keyword evidence="8" id="KW-1185">Reference proteome</keyword>
<dbReference type="Proteomes" id="UP000829069">
    <property type="component" value="Chromosome"/>
</dbReference>
<dbReference type="PANTHER" id="PTHR43708:SF5">
    <property type="entry name" value="CONSERVED EXPRESSED OXIDOREDUCTASE (EUROFUNG)-RELATED"/>
    <property type="match status" value="1"/>
</dbReference>
<feature type="region of interest" description="Disordered" evidence="4">
    <location>
        <begin position="292"/>
        <end position="311"/>
    </location>
</feature>
<dbReference type="PANTHER" id="PTHR43708">
    <property type="entry name" value="CONSERVED EXPRESSED OXIDOREDUCTASE (EUROFUNG)"/>
    <property type="match status" value="1"/>
</dbReference>
<evidence type="ECO:0000259" key="6">
    <source>
        <dbReference type="Pfam" id="PF22725"/>
    </source>
</evidence>
<dbReference type="SUPFAM" id="SSF51735">
    <property type="entry name" value="NAD(P)-binding Rossmann-fold domains"/>
    <property type="match status" value="1"/>
</dbReference>
<accession>A0ABY3W7I2</accession>
<dbReference type="InterPro" id="IPR000683">
    <property type="entry name" value="Gfo/Idh/MocA-like_OxRdtase_N"/>
</dbReference>
<dbReference type="Pfam" id="PF22725">
    <property type="entry name" value="GFO_IDH_MocA_C3"/>
    <property type="match status" value="1"/>
</dbReference>
<organism evidence="7 8">
    <name type="scientific">Arthrobacter sulfonylureivorans</name>
    <dbReference type="NCBI Taxonomy" id="2486855"/>
    <lineage>
        <taxon>Bacteria</taxon>
        <taxon>Bacillati</taxon>
        <taxon>Actinomycetota</taxon>
        <taxon>Actinomycetes</taxon>
        <taxon>Micrococcales</taxon>
        <taxon>Micrococcaceae</taxon>
        <taxon>Arthrobacter</taxon>
    </lineage>
</organism>
<evidence type="ECO:0000256" key="3">
    <source>
        <dbReference type="ARBA" id="ARBA00023027"/>
    </source>
</evidence>
<evidence type="ECO:0000313" key="8">
    <source>
        <dbReference type="Proteomes" id="UP000829069"/>
    </source>
</evidence>
<evidence type="ECO:0000313" key="7">
    <source>
        <dbReference type="EMBL" id="UNK46274.1"/>
    </source>
</evidence>
<feature type="domain" description="GFO/IDH/MocA-like oxidoreductase" evidence="6">
    <location>
        <begin position="136"/>
        <end position="265"/>
    </location>
</feature>
<comment type="similarity">
    <text evidence="1">Belongs to the Gfo/Idh/MocA family.</text>
</comment>